<comment type="caution">
    <text evidence="2">The sequence shown here is derived from an EMBL/GenBank/DDBJ whole genome shotgun (WGS) entry which is preliminary data.</text>
</comment>
<keyword evidence="3" id="KW-1185">Reference proteome</keyword>
<accession>A0A8J2JUS6</accession>
<evidence type="ECO:0000313" key="2">
    <source>
        <dbReference type="EMBL" id="CAG7722205.1"/>
    </source>
</evidence>
<feature type="non-terminal residue" evidence="2">
    <location>
        <position position="1"/>
    </location>
</feature>
<gene>
    <name evidence="2" type="ORF">AFUS01_LOCUS11364</name>
</gene>
<reference evidence="2" key="1">
    <citation type="submission" date="2021-06" db="EMBL/GenBank/DDBJ databases">
        <authorList>
            <person name="Hodson N. C."/>
            <person name="Mongue J. A."/>
            <person name="Jaron S. K."/>
        </authorList>
    </citation>
    <scope>NUCLEOTIDE SEQUENCE</scope>
</reference>
<feature type="region of interest" description="Disordered" evidence="1">
    <location>
        <begin position="1"/>
        <end position="20"/>
    </location>
</feature>
<sequence length="20" mass="2404">KVDPHQPLELFKLPEDVKRD</sequence>
<dbReference type="Proteomes" id="UP000708208">
    <property type="component" value="Unassembled WGS sequence"/>
</dbReference>
<evidence type="ECO:0000313" key="3">
    <source>
        <dbReference type="Proteomes" id="UP000708208"/>
    </source>
</evidence>
<protein>
    <submittedName>
        <fullName evidence="2">Uncharacterized protein</fullName>
    </submittedName>
</protein>
<proteinExistence type="predicted"/>
<organism evidence="2 3">
    <name type="scientific">Allacma fusca</name>
    <dbReference type="NCBI Taxonomy" id="39272"/>
    <lineage>
        <taxon>Eukaryota</taxon>
        <taxon>Metazoa</taxon>
        <taxon>Ecdysozoa</taxon>
        <taxon>Arthropoda</taxon>
        <taxon>Hexapoda</taxon>
        <taxon>Collembola</taxon>
        <taxon>Symphypleona</taxon>
        <taxon>Sminthuridae</taxon>
        <taxon>Allacma</taxon>
    </lineage>
</organism>
<dbReference type="EMBL" id="CAJVCH010087219">
    <property type="protein sequence ID" value="CAG7722205.1"/>
    <property type="molecule type" value="Genomic_DNA"/>
</dbReference>
<evidence type="ECO:0000256" key="1">
    <source>
        <dbReference type="SAM" id="MobiDB-lite"/>
    </source>
</evidence>
<dbReference type="AlphaFoldDB" id="A0A8J2JUS6"/>
<name>A0A8J2JUS6_9HEXA</name>